<dbReference type="OrthoDB" id="3700243at2"/>
<organism evidence="1 2">
    <name type="scientific">Lentzea tibetensis</name>
    <dbReference type="NCBI Taxonomy" id="2591470"/>
    <lineage>
        <taxon>Bacteria</taxon>
        <taxon>Bacillati</taxon>
        <taxon>Actinomycetota</taxon>
        <taxon>Actinomycetes</taxon>
        <taxon>Pseudonocardiales</taxon>
        <taxon>Pseudonocardiaceae</taxon>
        <taxon>Lentzea</taxon>
    </lineage>
</organism>
<comment type="caution">
    <text evidence="1">The sequence shown here is derived from an EMBL/GenBank/DDBJ whole genome shotgun (WGS) entry which is preliminary data.</text>
</comment>
<evidence type="ECO:0008006" key="3">
    <source>
        <dbReference type="Google" id="ProtNLM"/>
    </source>
</evidence>
<name>A0A563EQM4_9PSEU</name>
<sequence>MSGFRVDPAELHNFARTQLDRQTAIEQAAQQASEVSLGGDTFGQLLAFFADSAEQFAQETVEGIKELAKAVGTAAEDTFETAITYEQQEEATRQGFGGDR</sequence>
<dbReference type="Proteomes" id="UP000316639">
    <property type="component" value="Unassembled WGS sequence"/>
</dbReference>
<reference evidence="1 2" key="1">
    <citation type="submission" date="2019-07" db="EMBL/GenBank/DDBJ databases">
        <title>Lentzea xizangensis sp. nov., isolated from Qinghai-Tibetan Plateau Soils.</title>
        <authorList>
            <person name="Huang J."/>
        </authorList>
    </citation>
    <scope>NUCLEOTIDE SEQUENCE [LARGE SCALE GENOMIC DNA]</scope>
    <source>
        <strain evidence="1 2">FXJ1.1311</strain>
    </source>
</reference>
<protein>
    <recommendedName>
        <fullName evidence="3">Excreted virulence factor EspC, type VII ESX diderm</fullName>
    </recommendedName>
</protein>
<dbReference type="EMBL" id="VOBR01000015">
    <property type="protein sequence ID" value="TWP49599.1"/>
    <property type="molecule type" value="Genomic_DNA"/>
</dbReference>
<keyword evidence="2" id="KW-1185">Reference proteome</keyword>
<evidence type="ECO:0000313" key="2">
    <source>
        <dbReference type="Proteomes" id="UP000316639"/>
    </source>
</evidence>
<dbReference type="RefSeq" id="WP_146354598.1">
    <property type="nucleotide sequence ID" value="NZ_VOBR01000015.1"/>
</dbReference>
<accession>A0A563EQM4</accession>
<gene>
    <name evidence="1" type="ORF">FKR81_24030</name>
</gene>
<proteinExistence type="predicted"/>
<evidence type="ECO:0000313" key="1">
    <source>
        <dbReference type="EMBL" id="TWP49599.1"/>
    </source>
</evidence>
<dbReference type="AlphaFoldDB" id="A0A563EQM4"/>